<dbReference type="AlphaFoldDB" id="A0A1T4RX85"/>
<dbReference type="Pfam" id="PF13715">
    <property type="entry name" value="CarbopepD_reg_2"/>
    <property type="match status" value="1"/>
</dbReference>
<proteinExistence type="predicted"/>
<evidence type="ECO:0000313" key="2">
    <source>
        <dbReference type="Proteomes" id="UP000190367"/>
    </source>
</evidence>
<dbReference type="RefSeq" id="WP_078670022.1">
    <property type="nucleotide sequence ID" value="NZ_FUWZ01000002.1"/>
</dbReference>
<dbReference type="STRING" id="634771.SAMN04488128_1021571"/>
<dbReference type="Gene3D" id="2.60.40.1120">
    <property type="entry name" value="Carboxypeptidase-like, regulatory domain"/>
    <property type="match status" value="1"/>
</dbReference>
<dbReference type="Proteomes" id="UP000190367">
    <property type="component" value="Unassembled WGS sequence"/>
</dbReference>
<dbReference type="InterPro" id="IPR008969">
    <property type="entry name" value="CarboxyPept-like_regulatory"/>
</dbReference>
<protein>
    <submittedName>
        <fullName evidence="1">CarboxypepD_reg-like domain-containing protein</fullName>
    </submittedName>
</protein>
<reference evidence="2" key="1">
    <citation type="submission" date="2017-02" db="EMBL/GenBank/DDBJ databases">
        <authorList>
            <person name="Varghese N."/>
            <person name="Submissions S."/>
        </authorList>
    </citation>
    <scope>NUCLEOTIDE SEQUENCE [LARGE SCALE GENOMIC DNA]</scope>
    <source>
        <strain evidence="2">DSM 22224</strain>
    </source>
</reference>
<name>A0A1T4RX85_9BACT</name>
<accession>A0A1T4RX85</accession>
<dbReference type="SUPFAM" id="SSF49464">
    <property type="entry name" value="Carboxypeptidase regulatory domain-like"/>
    <property type="match status" value="1"/>
</dbReference>
<dbReference type="EMBL" id="FUWZ01000002">
    <property type="protein sequence ID" value="SKA20614.1"/>
    <property type="molecule type" value="Genomic_DNA"/>
</dbReference>
<gene>
    <name evidence="1" type="ORF">SAMN04488128_1021571</name>
</gene>
<evidence type="ECO:0000313" key="1">
    <source>
        <dbReference type="EMBL" id="SKA20614.1"/>
    </source>
</evidence>
<keyword evidence="2" id="KW-1185">Reference proteome</keyword>
<sequence length="227" mass="24553">MRKTSLTVSIPSPCQQSWENMTPAAGGRFCGSCQKTVVDFSGLTDSQIHELLSDTSQRYCGRFRKSQLDRQIQPEQQAASLLPAAVLGALLAAGLPATAAAAGDHAAQMADTATTRTITGKVTVENGQLMPGVSLVVKGTNKGAVTDVNGYYRLTIPVLPADQKVTVVVDCIGFKRTEMAIAAEQTVDVVLKDADAQLSGEVVVVGGVRRNNTWQRFKYKWRKFWHR</sequence>
<organism evidence="1 2">
    <name type="scientific">Chitinophaga eiseniae</name>
    <dbReference type="NCBI Taxonomy" id="634771"/>
    <lineage>
        <taxon>Bacteria</taxon>
        <taxon>Pseudomonadati</taxon>
        <taxon>Bacteroidota</taxon>
        <taxon>Chitinophagia</taxon>
        <taxon>Chitinophagales</taxon>
        <taxon>Chitinophagaceae</taxon>
        <taxon>Chitinophaga</taxon>
    </lineage>
</organism>
<dbReference type="OrthoDB" id="7432683at2"/>